<protein>
    <submittedName>
        <fullName evidence="3">DUF1592 domain-containing protein</fullName>
    </submittedName>
</protein>
<organism evidence="3 4">
    <name type="scientific">Bremerella cremea</name>
    <dbReference type="NCBI Taxonomy" id="1031537"/>
    <lineage>
        <taxon>Bacteria</taxon>
        <taxon>Pseudomonadati</taxon>
        <taxon>Planctomycetota</taxon>
        <taxon>Planctomycetia</taxon>
        <taxon>Pirellulales</taxon>
        <taxon>Pirellulaceae</taxon>
        <taxon>Bremerella</taxon>
    </lineage>
</organism>
<dbReference type="EMBL" id="QPEX01000010">
    <property type="protein sequence ID" value="RCS54808.1"/>
    <property type="molecule type" value="Genomic_DNA"/>
</dbReference>
<dbReference type="Pfam" id="PF07637">
    <property type="entry name" value="PSD5"/>
    <property type="match status" value="1"/>
</dbReference>
<evidence type="ECO:0000313" key="4">
    <source>
        <dbReference type="Proteomes" id="UP000253562"/>
    </source>
</evidence>
<evidence type="ECO:0000313" key="3">
    <source>
        <dbReference type="EMBL" id="RCS54808.1"/>
    </source>
</evidence>
<dbReference type="InterPro" id="IPR013043">
    <property type="entry name" value="DUF1595"/>
</dbReference>
<comment type="caution">
    <text evidence="3">The sequence shown here is derived from an EMBL/GenBank/DDBJ whole genome shotgun (WGS) entry which is preliminary data.</text>
</comment>
<feature type="domain" description="DUF1595" evidence="2">
    <location>
        <begin position="30"/>
        <end position="85"/>
    </location>
</feature>
<dbReference type="AlphaFoldDB" id="A0A368KWK4"/>
<accession>A0A368KWK4</accession>
<feature type="domain" description="DUF1592" evidence="1">
    <location>
        <begin position="94"/>
        <end position="189"/>
    </location>
</feature>
<gene>
    <name evidence="3" type="ORF">DTL42_06710</name>
</gene>
<proteinExistence type="predicted"/>
<reference evidence="3 4" key="1">
    <citation type="submission" date="2018-07" db="EMBL/GenBank/DDBJ databases">
        <title>Comparative genomes isolates from brazilian mangrove.</title>
        <authorList>
            <person name="De Araujo J.E."/>
            <person name="Taketani R.G."/>
            <person name="Silva M.C.P."/>
            <person name="Lourenco M.V."/>
            <person name="Oliveira V.M."/>
            <person name="Andreote F.D."/>
        </authorList>
    </citation>
    <scope>NUCLEOTIDE SEQUENCE [LARGE SCALE GENOMIC DNA]</scope>
    <source>
        <strain evidence="3 4">HEX PRIS-MGV</strain>
    </source>
</reference>
<dbReference type="Proteomes" id="UP000253562">
    <property type="component" value="Unassembled WGS sequence"/>
</dbReference>
<evidence type="ECO:0000259" key="1">
    <source>
        <dbReference type="Pfam" id="PF07631"/>
    </source>
</evidence>
<name>A0A368KWK4_9BACT</name>
<evidence type="ECO:0000259" key="2">
    <source>
        <dbReference type="Pfam" id="PF07637"/>
    </source>
</evidence>
<dbReference type="Pfam" id="PF07631">
    <property type="entry name" value="PSD4"/>
    <property type="match status" value="1"/>
</dbReference>
<dbReference type="InterPro" id="IPR013042">
    <property type="entry name" value="DUF1592"/>
</dbReference>
<sequence length="189" mass="22047">MKEEEAIWMRHRKGVKNHVVDSSQPEADIERILREFIPRAYRRPVAEEQMIPFIKLAKDRLASGRTFEEAVRSGITAVLCSPQFLLLNSEPVVDDYAIASRMSYFLWSTMPDEELLQLAAEGKLKDPAVRQAQVERMIADPKIETFVNDFTGQWLDLYDLEFTTPDMRLYPEFDPLLLEAMKEETRLFF</sequence>